<dbReference type="Proteomes" id="UP001204151">
    <property type="component" value="Unassembled WGS sequence"/>
</dbReference>
<protein>
    <submittedName>
        <fullName evidence="1">Uncharacterized protein</fullName>
    </submittedName>
</protein>
<evidence type="ECO:0000313" key="2">
    <source>
        <dbReference type="Proteomes" id="UP001204151"/>
    </source>
</evidence>
<reference evidence="1 2" key="1">
    <citation type="submission" date="2022-08" db="EMBL/GenBank/DDBJ databases">
        <title>Reclassification of Massilia species as members of the genera Telluria, Duganella, Pseudoduganella, Mokoshia gen. nov. and Zemynaea gen. nov. using orthogonal and non-orthogonal genome-based approaches.</title>
        <authorList>
            <person name="Bowman J.P."/>
        </authorList>
    </citation>
    <scope>NUCLEOTIDE SEQUENCE [LARGE SCALE GENOMIC DNA]</scope>
    <source>
        <strain evidence="1 2">JCM 31316</strain>
    </source>
</reference>
<gene>
    <name evidence="1" type="ORF">NX784_08670</name>
</gene>
<name>A0ABT1ZP37_9BURK</name>
<proteinExistence type="predicted"/>
<comment type="caution">
    <text evidence="1">The sequence shown here is derived from an EMBL/GenBank/DDBJ whole genome shotgun (WGS) entry which is preliminary data.</text>
</comment>
<keyword evidence="2" id="KW-1185">Reference proteome</keyword>
<dbReference type="EMBL" id="JANUGW010000005">
    <property type="protein sequence ID" value="MCS0581664.1"/>
    <property type="molecule type" value="Genomic_DNA"/>
</dbReference>
<organism evidence="1 2">
    <name type="scientific">Massilia pinisoli</name>
    <dbReference type="NCBI Taxonomy" id="1772194"/>
    <lineage>
        <taxon>Bacteria</taxon>
        <taxon>Pseudomonadati</taxon>
        <taxon>Pseudomonadota</taxon>
        <taxon>Betaproteobacteria</taxon>
        <taxon>Burkholderiales</taxon>
        <taxon>Oxalobacteraceae</taxon>
        <taxon>Telluria group</taxon>
        <taxon>Massilia</taxon>
    </lineage>
</organism>
<accession>A0ABT1ZP37</accession>
<sequence>MLELQYSRDVSLLIMSDSYLRYVPNDPAFVPQAEAACEAVRFLGKLASAGTIETRISETVMFVDAGENWDGVCCPTCGADADAWWSTAMDAAWQSQFACLDVRAQCCGNQVSLNELRYGWPVAFGKFVLEVRNAGIPRLQPEQLARLESILGCGLKEILANT</sequence>
<dbReference type="RefSeq" id="WP_258816258.1">
    <property type="nucleotide sequence ID" value="NZ_JANUGW010000005.1"/>
</dbReference>
<evidence type="ECO:0000313" key="1">
    <source>
        <dbReference type="EMBL" id="MCS0581664.1"/>
    </source>
</evidence>